<reference evidence="2 3" key="1">
    <citation type="submission" date="2021-01" db="EMBL/GenBank/DDBJ databases">
        <title>Genomic Encyclopedia of Type Strains, Phase IV (KMG-IV): sequencing the most valuable type-strain genomes for metagenomic binning, comparative biology and taxonomic classification.</title>
        <authorList>
            <person name="Goeker M."/>
        </authorList>
    </citation>
    <scope>NUCLEOTIDE SEQUENCE [LARGE SCALE GENOMIC DNA]</scope>
    <source>
        <strain evidence="2 3">DSM 105453</strain>
    </source>
</reference>
<evidence type="ECO:0000313" key="3">
    <source>
        <dbReference type="Proteomes" id="UP000823485"/>
    </source>
</evidence>
<dbReference type="Pfam" id="PF13614">
    <property type="entry name" value="AAA_31"/>
    <property type="match status" value="1"/>
</dbReference>
<protein>
    <submittedName>
        <fullName evidence="2">Chromosome partitioning protein</fullName>
    </submittedName>
</protein>
<dbReference type="PANTHER" id="PTHR13696:SF52">
    <property type="entry name" value="PARA FAMILY PROTEIN CT_582"/>
    <property type="match status" value="1"/>
</dbReference>
<dbReference type="CDD" id="cd02042">
    <property type="entry name" value="ParAB_family"/>
    <property type="match status" value="1"/>
</dbReference>
<dbReference type="InterPro" id="IPR050678">
    <property type="entry name" value="DNA_Partitioning_ATPase"/>
</dbReference>
<dbReference type="InterPro" id="IPR027417">
    <property type="entry name" value="P-loop_NTPase"/>
</dbReference>
<dbReference type="EMBL" id="JAFBFH010000040">
    <property type="protein sequence ID" value="MBM7717189.1"/>
    <property type="molecule type" value="Genomic_DNA"/>
</dbReference>
<evidence type="ECO:0000313" key="2">
    <source>
        <dbReference type="EMBL" id="MBM7717189.1"/>
    </source>
</evidence>
<proteinExistence type="predicted"/>
<keyword evidence="3" id="KW-1185">Reference proteome</keyword>
<organism evidence="2 3">
    <name type="scientific">Siminovitchia thermophila</name>
    <dbReference type="NCBI Taxonomy" id="1245522"/>
    <lineage>
        <taxon>Bacteria</taxon>
        <taxon>Bacillati</taxon>
        <taxon>Bacillota</taxon>
        <taxon>Bacilli</taxon>
        <taxon>Bacillales</taxon>
        <taxon>Bacillaceae</taxon>
        <taxon>Siminovitchia</taxon>
    </lineage>
</organism>
<sequence>MTRVIAVSTNKGGVLKTSITTNLAGVYSLEGKKVLIIDTDNQGNAALSFGLNPDNFDSTIYDVLVDGLPPNQAIVNAYENIDLMPCNDDMAFFEFDILTKINQYPQPFQLMRKHLEPILSNYDVVLIDTPPNLGLTQGNVLSFADHVLIPFQPESYSMRSLVKILKAIDDFKERFNQGLSVLGVVATLVDRRTYLHSQILQECRAYCINNGITLFDTIIPRTVRFASSVAMDGLPATLTDRNNPLIASYFELAKEMDADG</sequence>
<dbReference type="PANTHER" id="PTHR13696">
    <property type="entry name" value="P-LOOP CONTAINING NUCLEOSIDE TRIPHOSPHATE HYDROLASE"/>
    <property type="match status" value="1"/>
</dbReference>
<dbReference type="RefSeq" id="WP_205180192.1">
    <property type="nucleotide sequence ID" value="NZ_JAFBFH010000040.1"/>
</dbReference>
<comment type="caution">
    <text evidence="2">The sequence shown here is derived from an EMBL/GenBank/DDBJ whole genome shotgun (WGS) entry which is preliminary data.</text>
</comment>
<dbReference type="InterPro" id="IPR025669">
    <property type="entry name" value="AAA_dom"/>
</dbReference>
<dbReference type="Proteomes" id="UP000823485">
    <property type="component" value="Unassembled WGS sequence"/>
</dbReference>
<evidence type="ECO:0000259" key="1">
    <source>
        <dbReference type="Pfam" id="PF13614"/>
    </source>
</evidence>
<accession>A0ABS2RDE2</accession>
<gene>
    <name evidence="2" type="ORF">JOC94_004214</name>
</gene>
<feature type="domain" description="AAA" evidence="1">
    <location>
        <begin position="3"/>
        <end position="180"/>
    </location>
</feature>
<name>A0ABS2RDE2_9BACI</name>
<dbReference type="SUPFAM" id="SSF52540">
    <property type="entry name" value="P-loop containing nucleoside triphosphate hydrolases"/>
    <property type="match status" value="1"/>
</dbReference>
<dbReference type="Gene3D" id="3.40.50.300">
    <property type="entry name" value="P-loop containing nucleotide triphosphate hydrolases"/>
    <property type="match status" value="1"/>
</dbReference>